<gene>
    <name evidence="2" type="ORF">ACFFH7_04135</name>
</gene>
<dbReference type="Gene3D" id="3.40.50.300">
    <property type="entry name" value="P-loop containing nucleotide triphosphate hydrolases"/>
    <property type="match status" value="1"/>
</dbReference>
<feature type="region of interest" description="Disordered" evidence="1">
    <location>
        <begin position="529"/>
        <end position="556"/>
    </location>
</feature>
<evidence type="ECO:0000313" key="3">
    <source>
        <dbReference type="Proteomes" id="UP001589810"/>
    </source>
</evidence>
<protein>
    <submittedName>
        <fullName evidence="2">Uncharacterized protein</fullName>
    </submittedName>
</protein>
<comment type="caution">
    <text evidence="2">The sequence shown here is derived from an EMBL/GenBank/DDBJ whole genome shotgun (WGS) entry which is preliminary data.</text>
</comment>
<reference evidence="2 3" key="1">
    <citation type="submission" date="2024-09" db="EMBL/GenBank/DDBJ databases">
        <authorList>
            <person name="Sun Q."/>
            <person name="Mori K."/>
        </authorList>
    </citation>
    <scope>NUCLEOTIDE SEQUENCE [LARGE SCALE GENOMIC DNA]</scope>
    <source>
        <strain evidence="2 3">TBRC 1432</strain>
    </source>
</reference>
<feature type="compositionally biased region" description="Low complexity" evidence="1">
    <location>
        <begin position="529"/>
        <end position="541"/>
    </location>
</feature>
<dbReference type="Proteomes" id="UP001589810">
    <property type="component" value="Unassembled WGS sequence"/>
</dbReference>
<organism evidence="2 3">
    <name type="scientific">Kutzneria chonburiensis</name>
    <dbReference type="NCBI Taxonomy" id="1483604"/>
    <lineage>
        <taxon>Bacteria</taxon>
        <taxon>Bacillati</taxon>
        <taxon>Actinomycetota</taxon>
        <taxon>Actinomycetes</taxon>
        <taxon>Pseudonocardiales</taxon>
        <taxon>Pseudonocardiaceae</taxon>
        <taxon>Kutzneria</taxon>
    </lineage>
</organism>
<dbReference type="InterPro" id="IPR027417">
    <property type="entry name" value="P-loop_NTPase"/>
</dbReference>
<dbReference type="RefSeq" id="WP_273939467.1">
    <property type="nucleotide sequence ID" value="NZ_CP097263.1"/>
</dbReference>
<accession>A0ABV6MLB9</accession>
<proteinExistence type="predicted"/>
<dbReference type="SUPFAM" id="SSF52540">
    <property type="entry name" value="P-loop containing nucleoside triphosphate hydrolases"/>
    <property type="match status" value="1"/>
</dbReference>
<name>A0ABV6MLB9_9PSEU</name>
<keyword evidence="3" id="KW-1185">Reference proteome</keyword>
<evidence type="ECO:0000256" key="1">
    <source>
        <dbReference type="SAM" id="MobiDB-lite"/>
    </source>
</evidence>
<sequence length="686" mass="73525">MASKRNRGGDLAGMEVNKEFGYYVPRKYWASRLAPYVGEWAAVGGVWVAGEGVHLWMASATALPWVSTAETLLGTGLTALTWTCAKARSAFTRRHATATTGVTAAWLTAATITGATATPVWQVWALGGATVALSWNIRRLLRNSSEDGGADGLFEKVKLAGVKAREIEVGPNKLTAPLQLTSPETSIADVQAQADTMGRLLHLHKGAVRVTEHPDDQAQGTLTIVPNDVLRHPQPWQGPSAPGGSIMAGLRVGLYEDNEPQLIYLPGDKRTHRNATHYIVQGMNGSGKSHGAKEAWTEILTRRDVCLIVLDPSKGEQTVSFLGKDNAHVITGAKECKQFVKKVPAAVTANASTLGQWGFDQWTPQAFEQYGMPYTVLWIEEAPRVLEDAATITRIVQEARSAGISVVLSLQKASFRQMSTDTRSQLGGVWCFGVNELEDAAYTLDEAVIDAGARPDRWKNRRPGCNYLVGPGIDEERFAVPGRTFGASDQQLAADIEAGKPYRAAMHPITANALGLPIRPGEVDGLPAATAAQAAAASTGGPTPPAPVDDDRDDWEDDDMDLEALADEIDDDEVDDLAPLPAEHEPELVVDADAELPVDDLDMALPGGRPTPAEARQMLAEMVAALAATGRTTFTVRDLPDPEQTFGRGRSWLSGQLGQLVVDGTLTEAGTDGKATVYAFRMRDAA</sequence>
<evidence type="ECO:0000313" key="2">
    <source>
        <dbReference type="EMBL" id="MFC0540656.1"/>
    </source>
</evidence>
<dbReference type="EMBL" id="JBHLUD010000001">
    <property type="protein sequence ID" value="MFC0540656.1"/>
    <property type="molecule type" value="Genomic_DNA"/>
</dbReference>